<reference evidence="2 3" key="1">
    <citation type="submission" date="2011-12" db="EMBL/GenBank/DDBJ databases">
        <authorList>
            <person name="Kriszt B."/>
            <person name="Tancsics A."/>
            <person name="Cserhati M."/>
            <person name="Toth A."/>
            <person name="Nagy I."/>
            <person name="Horvath B."/>
            <person name="Tamura T."/>
            <person name="Kukolya J."/>
            <person name="Szoboszlay S."/>
        </authorList>
    </citation>
    <scope>NUCLEOTIDE SEQUENCE [LARGE SCALE GENOMIC DNA]</scope>
    <source>
        <strain evidence="2 3">AK37</strain>
    </source>
</reference>
<feature type="region of interest" description="Disordered" evidence="1">
    <location>
        <begin position="29"/>
        <end position="63"/>
    </location>
</feature>
<evidence type="ECO:0000313" key="2">
    <source>
        <dbReference type="EMBL" id="EHK82117.1"/>
    </source>
</evidence>
<proteinExistence type="predicted"/>
<accession>H0JV21</accession>
<name>H0JV21_9NOCA</name>
<evidence type="ECO:0000256" key="1">
    <source>
        <dbReference type="SAM" id="MobiDB-lite"/>
    </source>
</evidence>
<evidence type="ECO:0000313" key="3">
    <source>
        <dbReference type="Proteomes" id="UP000005064"/>
    </source>
</evidence>
<organism evidence="2 3">
    <name type="scientific">Rhodococcus pyridinivorans AK37</name>
    <dbReference type="NCBI Taxonomy" id="1114960"/>
    <lineage>
        <taxon>Bacteria</taxon>
        <taxon>Bacillati</taxon>
        <taxon>Actinomycetota</taxon>
        <taxon>Actinomycetes</taxon>
        <taxon>Mycobacteriales</taxon>
        <taxon>Nocardiaceae</taxon>
        <taxon>Rhodococcus</taxon>
    </lineage>
</organism>
<protein>
    <submittedName>
        <fullName evidence="2">Uncharacterized protein</fullName>
    </submittedName>
</protein>
<dbReference type="AlphaFoldDB" id="H0JV21"/>
<dbReference type="Proteomes" id="UP000005064">
    <property type="component" value="Unassembled WGS sequence"/>
</dbReference>
<feature type="compositionally biased region" description="Polar residues" evidence="1">
    <location>
        <begin position="48"/>
        <end position="63"/>
    </location>
</feature>
<dbReference type="EMBL" id="AHBW01000051">
    <property type="protein sequence ID" value="EHK82117.1"/>
    <property type="molecule type" value="Genomic_DNA"/>
</dbReference>
<comment type="caution">
    <text evidence="2">The sequence shown here is derived from an EMBL/GenBank/DDBJ whole genome shotgun (WGS) entry which is preliminary data.</text>
</comment>
<dbReference type="PATRIC" id="fig|1114960.4.peg.3625"/>
<sequence>MAGYFGTESTCARCDYPRRLHHLLGVEHDYTEPPNENAPDAGQGIEGNESTNQEAGDSDMQSTDPQSYMVRLIVAGLQQIVAHAQDFPGAIALINADVTRRFGWDAIEYTVTTGDYVRMTTTVGLEVEYQILRSDQPVPEDEPAADTIDDAPEGILADPIPTVYQNLETLGPDADWRDGHNFLLAELTRGVFTAQVWRHDSIEQGRPHSEVEITIDSTGMQGGEMFHDLCILPDQLEDFQQVTNAITTAYQYITEAGQ</sequence>
<gene>
    <name evidence="2" type="ORF">AK37_17760</name>
</gene>